<feature type="region of interest" description="Disordered" evidence="3">
    <location>
        <begin position="150"/>
        <end position="184"/>
    </location>
</feature>
<keyword evidence="6" id="KW-1185">Reference proteome</keyword>
<dbReference type="InterPro" id="IPR018247">
    <property type="entry name" value="EF_Hand_1_Ca_BS"/>
</dbReference>
<dbReference type="Proteomes" id="UP001208570">
    <property type="component" value="Unassembled WGS sequence"/>
</dbReference>
<sequence length="184" mass="21258">MDMRDSSTNGLPYDKSYHVEKLTDEQIAEFREAFALFDKDGNGYISTKELGMVMRSLGQNPTETELQDMINEVDADGNGTVDFPEFLNMMAKKMENTDWEEEIKEAYRVFDRERKGYIHTDELKHVMKHIGDQLTDEEVDEMLKEIASNDEGKISYDGTGETLHMSQQEKSPLWIQSPEETSRV</sequence>
<protein>
    <recommendedName>
        <fullName evidence="4">EF-hand domain-containing protein</fullName>
    </recommendedName>
</protein>
<feature type="domain" description="EF-hand" evidence="4">
    <location>
        <begin position="98"/>
        <end position="133"/>
    </location>
</feature>
<keyword evidence="2" id="KW-0106">Calcium</keyword>
<dbReference type="EMBL" id="JAODUP010000091">
    <property type="protein sequence ID" value="KAK2162825.1"/>
    <property type="molecule type" value="Genomic_DNA"/>
</dbReference>
<feature type="domain" description="EF-hand" evidence="4">
    <location>
        <begin position="61"/>
        <end position="96"/>
    </location>
</feature>
<dbReference type="InterPro" id="IPR050230">
    <property type="entry name" value="CALM/Myosin/TropC-like"/>
</dbReference>
<dbReference type="FunFam" id="1.10.238.10:FF:000527">
    <property type="entry name" value="Calmodulin-3"/>
    <property type="match status" value="1"/>
</dbReference>
<evidence type="ECO:0000313" key="5">
    <source>
        <dbReference type="EMBL" id="KAK2162825.1"/>
    </source>
</evidence>
<organism evidence="5 6">
    <name type="scientific">Paralvinella palmiformis</name>
    <dbReference type="NCBI Taxonomy" id="53620"/>
    <lineage>
        <taxon>Eukaryota</taxon>
        <taxon>Metazoa</taxon>
        <taxon>Spiralia</taxon>
        <taxon>Lophotrochozoa</taxon>
        <taxon>Annelida</taxon>
        <taxon>Polychaeta</taxon>
        <taxon>Sedentaria</taxon>
        <taxon>Canalipalpata</taxon>
        <taxon>Terebellida</taxon>
        <taxon>Terebelliformia</taxon>
        <taxon>Alvinellidae</taxon>
        <taxon>Paralvinella</taxon>
    </lineage>
</organism>
<accession>A0AAD9K2N6</accession>
<gene>
    <name evidence="5" type="ORF">LSH36_91g07039</name>
</gene>
<proteinExistence type="predicted"/>
<keyword evidence="1" id="KW-0677">Repeat</keyword>
<dbReference type="InterPro" id="IPR002048">
    <property type="entry name" value="EF_hand_dom"/>
</dbReference>
<dbReference type="AlphaFoldDB" id="A0AAD9K2N6"/>
<dbReference type="PROSITE" id="PS50222">
    <property type="entry name" value="EF_HAND_2"/>
    <property type="match status" value="3"/>
</dbReference>
<name>A0AAD9K2N6_9ANNE</name>
<evidence type="ECO:0000256" key="3">
    <source>
        <dbReference type="SAM" id="MobiDB-lite"/>
    </source>
</evidence>
<dbReference type="PANTHER" id="PTHR23048">
    <property type="entry name" value="MYOSIN LIGHT CHAIN 1, 3"/>
    <property type="match status" value="1"/>
</dbReference>
<dbReference type="GO" id="GO:0016460">
    <property type="term" value="C:myosin II complex"/>
    <property type="evidence" value="ECO:0007669"/>
    <property type="project" value="TreeGrafter"/>
</dbReference>
<dbReference type="GO" id="GO:0005509">
    <property type="term" value="F:calcium ion binding"/>
    <property type="evidence" value="ECO:0007669"/>
    <property type="project" value="InterPro"/>
</dbReference>
<evidence type="ECO:0000256" key="2">
    <source>
        <dbReference type="ARBA" id="ARBA00022837"/>
    </source>
</evidence>
<dbReference type="SUPFAM" id="SSF47473">
    <property type="entry name" value="EF-hand"/>
    <property type="match status" value="1"/>
</dbReference>
<evidence type="ECO:0000256" key="1">
    <source>
        <dbReference type="ARBA" id="ARBA00022737"/>
    </source>
</evidence>
<evidence type="ECO:0000313" key="6">
    <source>
        <dbReference type="Proteomes" id="UP001208570"/>
    </source>
</evidence>
<comment type="caution">
    <text evidence="5">The sequence shown here is derived from an EMBL/GenBank/DDBJ whole genome shotgun (WGS) entry which is preliminary data.</text>
</comment>
<evidence type="ECO:0000259" key="4">
    <source>
        <dbReference type="PROSITE" id="PS50222"/>
    </source>
</evidence>
<dbReference type="Pfam" id="PF13499">
    <property type="entry name" value="EF-hand_7"/>
    <property type="match status" value="2"/>
</dbReference>
<feature type="domain" description="EF-hand" evidence="4">
    <location>
        <begin position="25"/>
        <end position="60"/>
    </location>
</feature>
<dbReference type="PROSITE" id="PS00018">
    <property type="entry name" value="EF_HAND_1"/>
    <property type="match status" value="2"/>
</dbReference>
<reference evidence="5" key="1">
    <citation type="journal article" date="2023" name="Mol. Biol. Evol.">
        <title>Third-Generation Sequencing Reveals the Adaptive Role of the Epigenome in Three Deep-Sea Polychaetes.</title>
        <authorList>
            <person name="Perez M."/>
            <person name="Aroh O."/>
            <person name="Sun Y."/>
            <person name="Lan Y."/>
            <person name="Juniper S.K."/>
            <person name="Young C.R."/>
            <person name="Angers B."/>
            <person name="Qian P.Y."/>
        </authorList>
    </citation>
    <scope>NUCLEOTIDE SEQUENCE</scope>
    <source>
        <strain evidence="5">P08H-3</strain>
    </source>
</reference>
<dbReference type="CDD" id="cd00051">
    <property type="entry name" value="EFh"/>
    <property type="match status" value="1"/>
</dbReference>
<dbReference type="SMART" id="SM00054">
    <property type="entry name" value="EFh"/>
    <property type="match status" value="3"/>
</dbReference>
<dbReference type="PANTHER" id="PTHR23048:SF0">
    <property type="entry name" value="CALMODULIN LIKE 3"/>
    <property type="match status" value="1"/>
</dbReference>
<dbReference type="Gene3D" id="1.10.238.10">
    <property type="entry name" value="EF-hand"/>
    <property type="match status" value="2"/>
</dbReference>
<dbReference type="InterPro" id="IPR011992">
    <property type="entry name" value="EF-hand-dom_pair"/>
</dbReference>